<comment type="caution">
    <text evidence="2">The sequence shown here is derived from an EMBL/GenBank/DDBJ whole genome shotgun (WGS) entry which is preliminary data.</text>
</comment>
<evidence type="ECO:0000256" key="1">
    <source>
        <dbReference type="SAM" id="Coils"/>
    </source>
</evidence>
<organism evidence="2 3">
    <name type="scientific">Exocentrus adspersus</name>
    <dbReference type="NCBI Taxonomy" id="1586481"/>
    <lineage>
        <taxon>Eukaryota</taxon>
        <taxon>Metazoa</taxon>
        <taxon>Ecdysozoa</taxon>
        <taxon>Arthropoda</taxon>
        <taxon>Hexapoda</taxon>
        <taxon>Insecta</taxon>
        <taxon>Pterygota</taxon>
        <taxon>Neoptera</taxon>
        <taxon>Endopterygota</taxon>
        <taxon>Coleoptera</taxon>
        <taxon>Polyphaga</taxon>
        <taxon>Cucujiformia</taxon>
        <taxon>Chrysomeloidea</taxon>
        <taxon>Cerambycidae</taxon>
        <taxon>Lamiinae</taxon>
        <taxon>Acanthocinini</taxon>
        <taxon>Exocentrus</taxon>
    </lineage>
</organism>
<proteinExistence type="predicted"/>
<feature type="coiled-coil region" evidence="1">
    <location>
        <begin position="62"/>
        <end position="92"/>
    </location>
</feature>
<keyword evidence="3" id="KW-1185">Reference proteome</keyword>
<dbReference type="InterPro" id="IPR004127">
    <property type="entry name" value="Prefoldin_subunit_alpha"/>
</dbReference>
<protein>
    <submittedName>
        <fullName evidence="2">Uncharacterized protein</fullName>
    </submittedName>
</protein>
<evidence type="ECO:0000313" key="2">
    <source>
        <dbReference type="EMBL" id="KAJ8921220.1"/>
    </source>
</evidence>
<keyword evidence="1" id="KW-0175">Coiled coil</keyword>
<gene>
    <name evidence="2" type="ORF">NQ315_013692</name>
</gene>
<dbReference type="EMBL" id="JANEYG010000011">
    <property type="protein sequence ID" value="KAJ8921220.1"/>
    <property type="molecule type" value="Genomic_DNA"/>
</dbReference>
<dbReference type="AlphaFoldDB" id="A0AAV8W3U6"/>
<evidence type="ECO:0000313" key="3">
    <source>
        <dbReference type="Proteomes" id="UP001159042"/>
    </source>
</evidence>
<dbReference type="Gene3D" id="1.10.287.370">
    <property type="match status" value="1"/>
</dbReference>
<dbReference type="InterPro" id="IPR009053">
    <property type="entry name" value="Prefoldin"/>
</dbReference>
<reference evidence="2 3" key="1">
    <citation type="journal article" date="2023" name="Insect Mol. Biol.">
        <title>Genome sequencing provides insights into the evolution of gene families encoding plant cell wall-degrading enzymes in longhorned beetles.</title>
        <authorList>
            <person name="Shin N.R."/>
            <person name="Okamura Y."/>
            <person name="Kirsch R."/>
            <person name="Pauchet Y."/>
        </authorList>
    </citation>
    <scope>NUCLEOTIDE SEQUENCE [LARGE SCALE GENOMIC DNA]</scope>
    <source>
        <strain evidence="2">EAD_L_NR</strain>
    </source>
</reference>
<name>A0AAV8W3U6_9CUCU</name>
<dbReference type="Proteomes" id="UP001159042">
    <property type="component" value="Unassembled WGS sequence"/>
</dbReference>
<dbReference type="SUPFAM" id="SSF46579">
    <property type="entry name" value="Prefoldin"/>
    <property type="match status" value="1"/>
</dbReference>
<accession>A0AAV8W3U6</accession>
<feature type="coiled-coil region" evidence="1">
    <location>
        <begin position="131"/>
        <end position="165"/>
    </location>
</feature>
<dbReference type="Pfam" id="PF02996">
    <property type="entry name" value="Prefoldin"/>
    <property type="match status" value="1"/>
</dbReference>
<sequence>MAGLLSYFQRFQLSRLNHRKLKFVCPHIQLDQAPSSATKMTESVEKLLEAKNKFIGFLKEDADKNNRCLSELKEQRDKLQQTIANVKDLGKSPEHTALIPLAKNIYMKGKIVHTGEYYIKSSATPESYFVLKTLAQTIDSLEQKVQLKEKDIQNAEYNVSQLAERMKILTGIGENDGVLPADEELPKEIKSEKGTAVKVGDFYEILEYEED</sequence>